<keyword evidence="4" id="KW-1185">Reference proteome</keyword>
<evidence type="ECO:0000313" key="4">
    <source>
        <dbReference type="Proteomes" id="UP000612808"/>
    </source>
</evidence>
<dbReference type="Proteomes" id="UP000612808">
    <property type="component" value="Unassembled WGS sequence"/>
</dbReference>
<dbReference type="InterPro" id="IPR039424">
    <property type="entry name" value="SBP_5"/>
</dbReference>
<reference evidence="3" key="1">
    <citation type="submission" date="2021-01" db="EMBL/GenBank/DDBJ databases">
        <title>Whole genome shotgun sequence of Actinocatenispora rupis NBRC 107355.</title>
        <authorList>
            <person name="Komaki H."/>
            <person name="Tamura T."/>
        </authorList>
    </citation>
    <scope>NUCLEOTIDE SEQUENCE</scope>
    <source>
        <strain evidence="3">NBRC 107355</strain>
    </source>
</reference>
<organism evidence="3 4">
    <name type="scientific">Actinocatenispora rupis</name>
    <dbReference type="NCBI Taxonomy" id="519421"/>
    <lineage>
        <taxon>Bacteria</taxon>
        <taxon>Bacillati</taxon>
        <taxon>Actinomycetota</taxon>
        <taxon>Actinomycetes</taxon>
        <taxon>Micromonosporales</taxon>
        <taxon>Micromonosporaceae</taxon>
        <taxon>Actinocatenispora</taxon>
    </lineage>
</organism>
<dbReference type="AlphaFoldDB" id="A0A8J3IXB5"/>
<dbReference type="Gene3D" id="3.10.105.10">
    <property type="entry name" value="Dipeptide-binding Protein, Domain 3"/>
    <property type="match status" value="1"/>
</dbReference>
<dbReference type="Gene3D" id="3.40.190.10">
    <property type="entry name" value="Periplasmic binding protein-like II"/>
    <property type="match status" value="1"/>
</dbReference>
<dbReference type="CDD" id="cd08509">
    <property type="entry name" value="PBP2_TmCBP_oligosaccharides_like"/>
    <property type="match status" value="1"/>
</dbReference>
<comment type="caution">
    <text evidence="3">The sequence shown here is derived from an EMBL/GenBank/DDBJ whole genome shotgun (WGS) entry which is preliminary data.</text>
</comment>
<dbReference type="EMBL" id="BOMB01000007">
    <property type="protein sequence ID" value="GID10388.1"/>
    <property type="molecule type" value="Genomic_DNA"/>
</dbReference>
<dbReference type="InterPro" id="IPR000914">
    <property type="entry name" value="SBP_5_dom"/>
</dbReference>
<feature type="signal peptide" evidence="1">
    <location>
        <begin position="1"/>
        <end position="20"/>
    </location>
</feature>
<dbReference type="PANTHER" id="PTHR30290">
    <property type="entry name" value="PERIPLASMIC BINDING COMPONENT OF ABC TRANSPORTER"/>
    <property type="match status" value="1"/>
</dbReference>
<dbReference type="PIRSF" id="PIRSF002741">
    <property type="entry name" value="MppA"/>
    <property type="match status" value="1"/>
</dbReference>
<dbReference type="GO" id="GO:0015833">
    <property type="term" value="P:peptide transport"/>
    <property type="evidence" value="ECO:0007669"/>
    <property type="project" value="TreeGrafter"/>
</dbReference>
<dbReference type="GO" id="GO:0043190">
    <property type="term" value="C:ATP-binding cassette (ABC) transporter complex"/>
    <property type="evidence" value="ECO:0007669"/>
    <property type="project" value="InterPro"/>
</dbReference>
<gene>
    <name evidence="3" type="ORF">Aru02nite_12770</name>
</gene>
<sequence length="546" mass="58464">MRRVLAGVAAVAVVAAALSACSTSRGGSGGATSTITVNADGAAAPTFTRNFNLVSPAGNVPAATYMFYEPLVRVDVQHGNVVKPWLAKAWSYGDGGRTLTFRLRDDVTWSDGKPFVAKDVAFTFEIPVRNPKLGAAPIGFSSVATPDEHTVVVTYPKPAYHDLSAYATRWIVPEHLWAGKNLASWTNPDPVGTGPYTLASFSPQQITLSVRKHPWQGAFHGVRTVRLRSYASESTIQQELLKNTLTWSTITWQDAKNEFVAKGKDNHYGGFAESGSTGLLFNCQQAPTSDVNVRRALYDAVDPAALISLFDNGATPPSPTGLAPATWNRYLAPEFRDRTHTADPAKARKELAASGFTVRGGKLVKGGKAYPVRLTVVSEYTDWKARAPGIVQAWKKVLGLDATVAEIPASQYAAHQTEGDFTVLYGFLAGGTDIVNALNPVLNSALSADGKPATGDFSRYRNAQVDKLLADMAGTNDEAALRTAAYAVERAVVRDVPFGTLNGNADGIEYNATDWGGWPDPASADHQPRITGPDGVLTMRDLTAKH</sequence>
<dbReference type="PROSITE" id="PS51257">
    <property type="entry name" value="PROKAR_LIPOPROTEIN"/>
    <property type="match status" value="1"/>
</dbReference>
<dbReference type="Gene3D" id="3.90.76.10">
    <property type="entry name" value="Dipeptide-binding Protein, Domain 1"/>
    <property type="match status" value="1"/>
</dbReference>
<protein>
    <submittedName>
        <fullName evidence="3">Peptide ABC transporter substrate-binding protein</fullName>
    </submittedName>
</protein>
<feature type="chain" id="PRO_5039569083" evidence="1">
    <location>
        <begin position="21"/>
        <end position="546"/>
    </location>
</feature>
<name>A0A8J3IXB5_9ACTN</name>
<accession>A0A8J3IXB5</accession>
<dbReference type="RefSeq" id="WP_203655618.1">
    <property type="nucleotide sequence ID" value="NZ_BAAAZM010000003.1"/>
</dbReference>
<proteinExistence type="predicted"/>
<dbReference type="InterPro" id="IPR030678">
    <property type="entry name" value="Peptide/Ni-bd"/>
</dbReference>
<keyword evidence="1" id="KW-0732">Signal</keyword>
<feature type="domain" description="Solute-binding protein family 5" evidence="2">
    <location>
        <begin position="82"/>
        <end position="440"/>
    </location>
</feature>
<dbReference type="GO" id="GO:0042597">
    <property type="term" value="C:periplasmic space"/>
    <property type="evidence" value="ECO:0007669"/>
    <property type="project" value="UniProtKB-ARBA"/>
</dbReference>
<dbReference type="GO" id="GO:1904680">
    <property type="term" value="F:peptide transmembrane transporter activity"/>
    <property type="evidence" value="ECO:0007669"/>
    <property type="project" value="TreeGrafter"/>
</dbReference>
<evidence type="ECO:0000313" key="3">
    <source>
        <dbReference type="EMBL" id="GID10388.1"/>
    </source>
</evidence>
<evidence type="ECO:0000259" key="2">
    <source>
        <dbReference type="Pfam" id="PF00496"/>
    </source>
</evidence>
<dbReference type="Pfam" id="PF00496">
    <property type="entry name" value="SBP_bac_5"/>
    <property type="match status" value="1"/>
</dbReference>
<dbReference type="SUPFAM" id="SSF53850">
    <property type="entry name" value="Periplasmic binding protein-like II"/>
    <property type="match status" value="1"/>
</dbReference>
<evidence type="ECO:0000256" key="1">
    <source>
        <dbReference type="SAM" id="SignalP"/>
    </source>
</evidence>